<evidence type="ECO:0000256" key="2">
    <source>
        <dbReference type="ARBA" id="ARBA00007647"/>
    </source>
</evidence>
<dbReference type="EMBL" id="GDJX01013805">
    <property type="protein sequence ID" value="JAT54131.1"/>
    <property type="molecule type" value="Transcribed_RNA"/>
</dbReference>
<dbReference type="GO" id="GO:0005737">
    <property type="term" value="C:cytoplasm"/>
    <property type="evidence" value="ECO:0007669"/>
    <property type="project" value="TreeGrafter"/>
</dbReference>
<evidence type="ECO:0000256" key="4">
    <source>
        <dbReference type="ARBA" id="ARBA00022679"/>
    </source>
</evidence>
<organism evidence="10">
    <name type="scientific">Anthurium amnicola</name>
    <dbReference type="NCBI Taxonomy" id="1678845"/>
    <lineage>
        <taxon>Eukaryota</taxon>
        <taxon>Viridiplantae</taxon>
        <taxon>Streptophyta</taxon>
        <taxon>Embryophyta</taxon>
        <taxon>Tracheophyta</taxon>
        <taxon>Spermatophyta</taxon>
        <taxon>Magnoliopsida</taxon>
        <taxon>Liliopsida</taxon>
        <taxon>Araceae</taxon>
        <taxon>Pothoideae</taxon>
        <taxon>Potheae</taxon>
        <taxon>Anthurium</taxon>
    </lineage>
</organism>
<dbReference type="PANTHER" id="PTHR21461">
    <property type="entry name" value="GLYCOSYLTRANSFERASE FAMILY 92 PROTEIN"/>
    <property type="match status" value="1"/>
</dbReference>
<dbReference type="GO" id="GO:0016757">
    <property type="term" value="F:glycosyltransferase activity"/>
    <property type="evidence" value="ECO:0007669"/>
    <property type="project" value="UniProtKB-UniRule"/>
</dbReference>
<dbReference type="PANTHER" id="PTHR21461:SF69">
    <property type="entry name" value="GLYCOSYLTRANSFERASE FAMILY 92 PROTEIN"/>
    <property type="match status" value="1"/>
</dbReference>
<evidence type="ECO:0000256" key="1">
    <source>
        <dbReference type="ARBA" id="ARBA00004167"/>
    </source>
</evidence>
<keyword evidence="6 8" id="KW-1133">Transmembrane helix</keyword>
<evidence type="ECO:0000256" key="9">
    <source>
        <dbReference type="SAM" id="MobiDB-lite"/>
    </source>
</evidence>
<dbReference type="Pfam" id="PF01697">
    <property type="entry name" value="Glyco_transf_92"/>
    <property type="match status" value="1"/>
</dbReference>
<evidence type="ECO:0000256" key="8">
    <source>
        <dbReference type="RuleBase" id="RU366017"/>
    </source>
</evidence>
<dbReference type="AlphaFoldDB" id="A0A1D1YHM6"/>
<gene>
    <name evidence="10" type="primary">RCOM_0699480_0</name>
    <name evidence="10" type="ORF">g.107758</name>
</gene>
<proteinExistence type="inferred from homology"/>
<dbReference type="InterPro" id="IPR029044">
    <property type="entry name" value="Nucleotide-diphossugar_trans"/>
</dbReference>
<dbReference type="SUPFAM" id="SSF53448">
    <property type="entry name" value="Nucleotide-diphospho-sugar transferases"/>
    <property type="match status" value="1"/>
</dbReference>
<feature type="non-terminal residue" evidence="10">
    <location>
        <position position="1"/>
    </location>
</feature>
<sequence>FVDRSARTTLSYNPFTAFLVAPPFLPVSSHVLMEKKGRRHKQLQTAVLAAGIVLILLFASLQRYLSRDLLTTIATTATVTTTTVYSFHSQHHHNAISEQHGQLCGPFLPSPAAAAATGTPPVALDGVLFPGWEVLVLLPPDDKPPHPSVRLSCLFPNGAASPANFSGVVPSSRRATYRCTLPVSARRQRRFQIPRLVPSASPTSPSGPAYPSRGALLRWNSMVYESLTTDDDVIVFAKGVNNRQGFDRPTEDLRCVFSAPAAPAAVRTAVTSSCQEVFRCRHPDDAHLAPLLAAAGGGGTITISLEIGDGGGAGVGKAIPSLAAYHTRARWAQDRGTGQGRSLLCACTMVYNVAKFLSEWVAYHSRVGVDRFLLYDNGSDDELDRVVAELRRRGYDVTTLLWLWPKTQEAGFSHCAASSLGSCDWMMCLDVDEFAYSPSWSNSSRPSPAMLRSILPPPPRTETVGRGRRLPVGQVAMRCYDFGPSNLTGHPAGGVTQGYTCRRRGEERHKSIVRLEAVDPSLHNVIHHFRLGKGYRGTAAPAPAGVVVNHYKYQAWAEFKAKFRRRASAYVSDWTQAVNPRSKDRTPGLGFVAVEPPGWAGRFCEVNDTRLRDLIRRWFGRRLDGSTGDSDYRIEWEADS</sequence>
<feature type="transmembrane region" description="Helical" evidence="8">
    <location>
        <begin position="45"/>
        <end position="65"/>
    </location>
</feature>
<accession>A0A1D1YHM6</accession>
<dbReference type="EC" id="2.4.1.-" evidence="8"/>
<feature type="transmembrane region" description="Helical" evidence="8">
    <location>
        <begin position="12"/>
        <end position="33"/>
    </location>
</feature>
<evidence type="ECO:0000256" key="7">
    <source>
        <dbReference type="ARBA" id="ARBA00023136"/>
    </source>
</evidence>
<keyword evidence="3 8" id="KW-0328">Glycosyltransferase</keyword>
<comment type="caution">
    <text evidence="8">Lacks conserved residue(s) required for the propagation of feature annotation.</text>
</comment>
<keyword evidence="7 8" id="KW-0472">Membrane</keyword>
<feature type="region of interest" description="Disordered" evidence="9">
    <location>
        <begin position="447"/>
        <end position="466"/>
    </location>
</feature>
<dbReference type="InterPro" id="IPR008166">
    <property type="entry name" value="Glyco_transf_92"/>
</dbReference>
<keyword evidence="4 8" id="KW-0808">Transferase</keyword>
<dbReference type="GO" id="GO:0016020">
    <property type="term" value="C:membrane"/>
    <property type="evidence" value="ECO:0007669"/>
    <property type="project" value="UniProtKB-SubCell"/>
</dbReference>
<name>A0A1D1YHM6_9ARAE</name>
<keyword evidence="5 8" id="KW-0812">Transmembrane</keyword>
<comment type="subcellular location">
    <subcellularLocation>
        <location evidence="1">Membrane</location>
        <topology evidence="1">Single-pass membrane protein</topology>
    </subcellularLocation>
</comment>
<comment type="similarity">
    <text evidence="2 8">Belongs to the glycosyltransferase 92 family.</text>
</comment>
<evidence type="ECO:0000256" key="3">
    <source>
        <dbReference type="ARBA" id="ARBA00022676"/>
    </source>
</evidence>
<protein>
    <recommendedName>
        <fullName evidence="8">Glycosyltransferase family 92 protein</fullName>
        <ecNumber evidence="8">2.4.1.-</ecNumber>
    </recommendedName>
</protein>
<reference evidence="10" key="1">
    <citation type="submission" date="2015-07" db="EMBL/GenBank/DDBJ databases">
        <title>Transcriptome Assembly of Anthurium amnicola.</title>
        <authorList>
            <person name="Suzuki J."/>
        </authorList>
    </citation>
    <scope>NUCLEOTIDE SEQUENCE</scope>
</reference>
<evidence type="ECO:0000256" key="5">
    <source>
        <dbReference type="ARBA" id="ARBA00022692"/>
    </source>
</evidence>
<evidence type="ECO:0000313" key="10">
    <source>
        <dbReference type="EMBL" id="JAT54131.1"/>
    </source>
</evidence>
<evidence type="ECO:0000256" key="6">
    <source>
        <dbReference type="ARBA" id="ARBA00022989"/>
    </source>
</evidence>